<dbReference type="InterPro" id="IPR018389">
    <property type="entry name" value="DctP_fam"/>
</dbReference>
<sequence length="338" mass="36753">MPRGRPSHRLTAVAGLALLPLAGCSGLAEADGEGKTLILSLNQTETHPSYIALTEFGDRLAERTDGRWDVEVYANETLGAQQEVIQLVGDGAVDMAVASGTQLENLNDEFQTLNLPTVFDDIDHQLEVVNDDAVVGGLFTSLEDSKNLTVLGGLTQGARNVYTAEGPVKRPEDLAGLKIRVQESDIHIDMIRAMGGSATPMSYGEVYTALQSGVLDGAENNEVSYMSQKHNEVAKHMARTEHLIGLDYVVMNTGLLEGMTEQDRTVFEEEWVAASEHHAELWKTETEKAIAAAEESGTVFNDVDEAAFDEALAPVVDKYLQTDSARELYDEVRKAAQE</sequence>
<evidence type="ECO:0000313" key="4">
    <source>
        <dbReference type="Proteomes" id="UP000638848"/>
    </source>
</evidence>
<dbReference type="InterPro" id="IPR038404">
    <property type="entry name" value="TRAP_DctP_sf"/>
</dbReference>
<gene>
    <name evidence="3" type="ORF">GCM10011374_39560</name>
</gene>
<dbReference type="GO" id="GO:0030246">
    <property type="term" value="F:carbohydrate binding"/>
    <property type="evidence" value="ECO:0007669"/>
    <property type="project" value="TreeGrafter"/>
</dbReference>
<dbReference type="GO" id="GO:0055085">
    <property type="term" value="P:transmembrane transport"/>
    <property type="evidence" value="ECO:0007669"/>
    <property type="project" value="InterPro"/>
</dbReference>
<dbReference type="PANTHER" id="PTHR33376">
    <property type="match status" value="1"/>
</dbReference>
<dbReference type="InterPro" id="IPR004682">
    <property type="entry name" value="TRAP_DctP"/>
</dbReference>
<dbReference type="AlphaFoldDB" id="A0A917H825"/>
<dbReference type="PANTHER" id="PTHR33376:SF2">
    <property type="entry name" value="DICARBOXYLATE-BINDING PERIPLASMIC PROTEIN"/>
    <property type="match status" value="1"/>
</dbReference>
<dbReference type="NCBIfam" id="TIGR00787">
    <property type="entry name" value="dctP"/>
    <property type="match status" value="1"/>
</dbReference>
<dbReference type="Proteomes" id="UP000638848">
    <property type="component" value="Unassembled WGS sequence"/>
</dbReference>
<dbReference type="NCBIfam" id="NF037995">
    <property type="entry name" value="TRAP_S1"/>
    <property type="match status" value="1"/>
</dbReference>
<evidence type="ECO:0000256" key="1">
    <source>
        <dbReference type="ARBA" id="ARBA00022729"/>
    </source>
</evidence>
<dbReference type="GO" id="GO:0030288">
    <property type="term" value="C:outer membrane-bounded periplasmic space"/>
    <property type="evidence" value="ECO:0007669"/>
    <property type="project" value="InterPro"/>
</dbReference>
<dbReference type="CDD" id="cd13671">
    <property type="entry name" value="PBP2_TRAP_SBP_like_3"/>
    <property type="match status" value="1"/>
</dbReference>
<dbReference type="EMBL" id="BMEQ01000042">
    <property type="protein sequence ID" value="GGG70996.1"/>
    <property type="molecule type" value="Genomic_DNA"/>
</dbReference>
<evidence type="ECO:0000313" key="3">
    <source>
        <dbReference type="EMBL" id="GGG70996.1"/>
    </source>
</evidence>
<evidence type="ECO:0000256" key="2">
    <source>
        <dbReference type="SAM" id="SignalP"/>
    </source>
</evidence>
<reference evidence="3" key="2">
    <citation type="submission" date="2020-09" db="EMBL/GenBank/DDBJ databases">
        <authorList>
            <person name="Sun Q."/>
            <person name="Zhou Y."/>
        </authorList>
    </citation>
    <scope>NUCLEOTIDE SEQUENCE</scope>
    <source>
        <strain evidence="3">CGMCC 1.12187</strain>
    </source>
</reference>
<keyword evidence="1 2" id="KW-0732">Signal</keyword>
<reference evidence="3" key="1">
    <citation type="journal article" date="2014" name="Int. J. Syst. Evol. Microbiol.">
        <title>Complete genome sequence of Corynebacterium casei LMG S-19264T (=DSM 44701T), isolated from a smear-ripened cheese.</title>
        <authorList>
            <consortium name="US DOE Joint Genome Institute (JGI-PGF)"/>
            <person name="Walter F."/>
            <person name="Albersmeier A."/>
            <person name="Kalinowski J."/>
            <person name="Ruckert C."/>
        </authorList>
    </citation>
    <scope>NUCLEOTIDE SEQUENCE</scope>
    <source>
        <strain evidence="3">CGMCC 1.12187</strain>
    </source>
</reference>
<feature type="signal peptide" evidence="2">
    <location>
        <begin position="1"/>
        <end position="30"/>
    </location>
</feature>
<comment type="caution">
    <text evidence="3">The sequence shown here is derived from an EMBL/GenBank/DDBJ whole genome shotgun (WGS) entry which is preliminary data.</text>
</comment>
<dbReference type="Gene3D" id="3.40.190.170">
    <property type="entry name" value="Bacterial extracellular solute-binding protein, family 7"/>
    <property type="match status" value="1"/>
</dbReference>
<keyword evidence="4" id="KW-1185">Reference proteome</keyword>
<accession>A0A917H825</accession>
<dbReference type="RefSeq" id="WP_188540289.1">
    <property type="nucleotide sequence ID" value="NZ_BMEQ01000042.1"/>
</dbReference>
<dbReference type="Pfam" id="PF03480">
    <property type="entry name" value="DctP"/>
    <property type="match status" value="1"/>
</dbReference>
<protein>
    <submittedName>
        <fullName evidence="3">C4-dicarboxylate ABC transporter substrate-binding protein</fullName>
    </submittedName>
</protein>
<organism evidence="3 4">
    <name type="scientific">Kocuria dechangensis</name>
    <dbReference type="NCBI Taxonomy" id="1176249"/>
    <lineage>
        <taxon>Bacteria</taxon>
        <taxon>Bacillati</taxon>
        <taxon>Actinomycetota</taxon>
        <taxon>Actinomycetes</taxon>
        <taxon>Micrococcales</taxon>
        <taxon>Micrococcaceae</taxon>
        <taxon>Kocuria</taxon>
    </lineage>
</organism>
<name>A0A917H825_9MICC</name>
<feature type="chain" id="PRO_5037249320" evidence="2">
    <location>
        <begin position="31"/>
        <end position="338"/>
    </location>
</feature>
<proteinExistence type="predicted"/>
<dbReference type="PIRSF" id="PIRSF006470">
    <property type="entry name" value="DctB"/>
    <property type="match status" value="1"/>
</dbReference>